<comment type="caution">
    <text evidence="1">The sequence shown here is derived from an EMBL/GenBank/DDBJ whole genome shotgun (WGS) entry which is preliminary data.</text>
</comment>
<dbReference type="AlphaFoldDB" id="A0A9N9PHJ8"/>
<dbReference type="EMBL" id="CAJVQA010050333">
    <property type="protein sequence ID" value="CAG8821361.1"/>
    <property type="molecule type" value="Genomic_DNA"/>
</dbReference>
<reference evidence="1" key="1">
    <citation type="submission" date="2021-06" db="EMBL/GenBank/DDBJ databases">
        <authorList>
            <person name="Kallberg Y."/>
            <person name="Tangrot J."/>
            <person name="Rosling A."/>
        </authorList>
    </citation>
    <scope>NUCLEOTIDE SEQUENCE</scope>
    <source>
        <strain evidence="1">FL966</strain>
    </source>
</reference>
<dbReference type="Proteomes" id="UP000789759">
    <property type="component" value="Unassembled WGS sequence"/>
</dbReference>
<protein>
    <submittedName>
        <fullName evidence="1">22128_t:CDS:1</fullName>
    </submittedName>
</protein>
<feature type="non-terminal residue" evidence="1">
    <location>
        <position position="1"/>
    </location>
</feature>
<organism evidence="1 2">
    <name type="scientific">Cetraspora pellucida</name>
    <dbReference type="NCBI Taxonomy" id="1433469"/>
    <lineage>
        <taxon>Eukaryota</taxon>
        <taxon>Fungi</taxon>
        <taxon>Fungi incertae sedis</taxon>
        <taxon>Mucoromycota</taxon>
        <taxon>Glomeromycotina</taxon>
        <taxon>Glomeromycetes</taxon>
        <taxon>Diversisporales</taxon>
        <taxon>Gigasporaceae</taxon>
        <taxon>Cetraspora</taxon>
    </lineage>
</organism>
<sequence length="174" mass="20956">WDVFYEDNEDYQHFEHEVVNYVDEVNDMKENEVNVIDEENVKKEETEEGSLKFDGQTIISISDDDDSACSCIEYGGSCEDCFLKKFKPEYDSEDNFNYDNYNEAYHNTFNDDGREYNENYRTANTNNFDYEENESDDGYEGFLQKREYDSYDKYLEDKNIQNFEYYMSQRSQCK</sequence>
<accession>A0A9N9PHJ8</accession>
<gene>
    <name evidence="1" type="ORF">CPELLU_LOCUS19717</name>
</gene>
<evidence type="ECO:0000313" key="1">
    <source>
        <dbReference type="EMBL" id="CAG8821361.1"/>
    </source>
</evidence>
<keyword evidence="2" id="KW-1185">Reference proteome</keyword>
<evidence type="ECO:0000313" key="2">
    <source>
        <dbReference type="Proteomes" id="UP000789759"/>
    </source>
</evidence>
<proteinExistence type="predicted"/>
<name>A0A9N9PHJ8_9GLOM</name>